<accession>A0ABQ9ZLZ7</accession>
<dbReference type="Proteomes" id="UP001234178">
    <property type="component" value="Unassembled WGS sequence"/>
</dbReference>
<evidence type="ECO:0000313" key="2">
    <source>
        <dbReference type="Proteomes" id="UP001234178"/>
    </source>
</evidence>
<comment type="caution">
    <text evidence="1">The sequence shown here is derived from an EMBL/GenBank/DDBJ whole genome shotgun (WGS) entry which is preliminary data.</text>
</comment>
<name>A0ABQ9ZLZ7_9CRUS</name>
<protein>
    <submittedName>
        <fullName evidence="1">Uncharacterized protein</fullName>
    </submittedName>
</protein>
<proteinExistence type="predicted"/>
<organism evidence="1 2">
    <name type="scientific">Daphnia magna</name>
    <dbReference type="NCBI Taxonomy" id="35525"/>
    <lineage>
        <taxon>Eukaryota</taxon>
        <taxon>Metazoa</taxon>
        <taxon>Ecdysozoa</taxon>
        <taxon>Arthropoda</taxon>
        <taxon>Crustacea</taxon>
        <taxon>Branchiopoda</taxon>
        <taxon>Diplostraca</taxon>
        <taxon>Cladocera</taxon>
        <taxon>Anomopoda</taxon>
        <taxon>Daphniidae</taxon>
        <taxon>Daphnia</taxon>
    </lineage>
</organism>
<evidence type="ECO:0000313" key="1">
    <source>
        <dbReference type="EMBL" id="KAK4013965.1"/>
    </source>
</evidence>
<keyword evidence="2" id="KW-1185">Reference proteome</keyword>
<reference evidence="1 2" key="1">
    <citation type="journal article" date="2023" name="Nucleic Acids Res.">
        <title>The hologenome of Daphnia magna reveals possible DNA methylation and microbiome-mediated evolution of the host genome.</title>
        <authorList>
            <person name="Chaturvedi A."/>
            <person name="Li X."/>
            <person name="Dhandapani V."/>
            <person name="Marshall H."/>
            <person name="Kissane S."/>
            <person name="Cuenca-Cambronero M."/>
            <person name="Asole G."/>
            <person name="Calvet F."/>
            <person name="Ruiz-Romero M."/>
            <person name="Marangio P."/>
            <person name="Guigo R."/>
            <person name="Rago D."/>
            <person name="Mirbahai L."/>
            <person name="Eastwood N."/>
            <person name="Colbourne J.K."/>
            <person name="Zhou J."/>
            <person name="Mallon E."/>
            <person name="Orsini L."/>
        </authorList>
    </citation>
    <scope>NUCLEOTIDE SEQUENCE [LARGE SCALE GENOMIC DNA]</scope>
    <source>
        <strain evidence="1">LRV0_1</strain>
    </source>
</reference>
<sequence>MTPTIFEGLLQRIAQVGHKQDTTFRKCIPLGARLAMSLHYFATGDSLQSIAFGFRKMFFLLKES</sequence>
<dbReference type="EMBL" id="JAOYFB010000004">
    <property type="protein sequence ID" value="KAK4013965.1"/>
    <property type="molecule type" value="Genomic_DNA"/>
</dbReference>
<gene>
    <name evidence="1" type="ORF">OUZ56_026513</name>
</gene>